<dbReference type="PANTHER" id="PTHR42695:SF5">
    <property type="entry name" value="GLUTAMINE AMIDOTRANSFERASE YLR126C-RELATED"/>
    <property type="match status" value="1"/>
</dbReference>
<dbReference type="RefSeq" id="WP_183791570.1">
    <property type="nucleotide sequence ID" value="NZ_JACIDU010000006.1"/>
</dbReference>
<comment type="caution">
    <text evidence="2">The sequence shown here is derived from an EMBL/GenBank/DDBJ whole genome shotgun (WGS) entry which is preliminary data.</text>
</comment>
<dbReference type="AlphaFoldDB" id="A0A7W6P0X1"/>
<evidence type="ECO:0000313" key="3">
    <source>
        <dbReference type="Proteomes" id="UP000584824"/>
    </source>
</evidence>
<sequence>MSRKTLLFISQFAQPGTYSRATWRRVQDGDDETRALATLLDHIGLLDHINYRGVKAHEGEPLPEDLDAIDAVILGGSFASVSDNYPWQQAISVWAKRWRGTGKPMMGICGGHQLMSTLLGGRVEKSPAGPEVGSLPVTRTQAGRAHFLFDGFDDEARFFFGNFDRVVEVPEGTTVLATRPNLPAAALDHGGGWVSVQFHPETTCDRMATCWAELDPQQGARYTFIPGCEAMMRNFITGNGLA</sequence>
<keyword evidence="2" id="KW-0315">Glutamine amidotransferase</keyword>
<reference evidence="2 3" key="1">
    <citation type="submission" date="2020-08" db="EMBL/GenBank/DDBJ databases">
        <title>Genomic Encyclopedia of Type Strains, Phase IV (KMG-IV): sequencing the most valuable type-strain genomes for metagenomic binning, comparative biology and taxonomic classification.</title>
        <authorList>
            <person name="Goeker M."/>
        </authorList>
    </citation>
    <scope>NUCLEOTIDE SEQUENCE [LARGE SCALE GENOMIC DNA]</scope>
    <source>
        <strain evidence="2 3">DSM 26385</strain>
    </source>
</reference>
<dbReference type="CDD" id="cd01741">
    <property type="entry name" value="GATase1_1"/>
    <property type="match status" value="1"/>
</dbReference>
<accession>A0A7W6P0X1</accession>
<evidence type="ECO:0000313" key="2">
    <source>
        <dbReference type="EMBL" id="MBB4103237.1"/>
    </source>
</evidence>
<keyword evidence="3" id="KW-1185">Reference proteome</keyword>
<evidence type="ECO:0000259" key="1">
    <source>
        <dbReference type="Pfam" id="PF00117"/>
    </source>
</evidence>
<dbReference type="Proteomes" id="UP000584824">
    <property type="component" value="Unassembled WGS sequence"/>
</dbReference>
<dbReference type="InterPro" id="IPR017926">
    <property type="entry name" value="GATASE"/>
</dbReference>
<dbReference type="InterPro" id="IPR044992">
    <property type="entry name" value="ChyE-like"/>
</dbReference>
<proteinExistence type="predicted"/>
<dbReference type="PROSITE" id="PS51273">
    <property type="entry name" value="GATASE_TYPE_1"/>
    <property type="match status" value="1"/>
</dbReference>
<dbReference type="PANTHER" id="PTHR42695">
    <property type="entry name" value="GLUTAMINE AMIDOTRANSFERASE YLR126C-RELATED"/>
    <property type="match status" value="1"/>
</dbReference>
<dbReference type="Gene3D" id="3.40.50.880">
    <property type="match status" value="1"/>
</dbReference>
<dbReference type="InterPro" id="IPR029062">
    <property type="entry name" value="Class_I_gatase-like"/>
</dbReference>
<dbReference type="GO" id="GO:0005829">
    <property type="term" value="C:cytosol"/>
    <property type="evidence" value="ECO:0007669"/>
    <property type="project" value="TreeGrafter"/>
</dbReference>
<dbReference type="Pfam" id="PF00117">
    <property type="entry name" value="GATase"/>
    <property type="match status" value="1"/>
</dbReference>
<dbReference type="SUPFAM" id="SSF52317">
    <property type="entry name" value="Class I glutamine amidotransferase-like"/>
    <property type="match status" value="1"/>
</dbReference>
<organism evidence="2 3">
    <name type="scientific">Allorhizobium borbori</name>
    <dbReference type="NCBI Taxonomy" id="485907"/>
    <lineage>
        <taxon>Bacteria</taxon>
        <taxon>Pseudomonadati</taxon>
        <taxon>Pseudomonadota</taxon>
        <taxon>Alphaproteobacteria</taxon>
        <taxon>Hyphomicrobiales</taxon>
        <taxon>Rhizobiaceae</taxon>
        <taxon>Rhizobium/Agrobacterium group</taxon>
        <taxon>Allorhizobium</taxon>
    </lineage>
</organism>
<feature type="domain" description="Glutamine amidotransferase" evidence="1">
    <location>
        <begin position="66"/>
        <end position="206"/>
    </location>
</feature>
<name>A0A7W6P0X1_9HYPH</name>
<keyword evidence="2" id="KW-0808">Transferase</keyword>
<dbReference type="EMBL" id="JACIDU010000006">
    <property type="protein sequence ID" value="MBB4103237.1"/>
    <property type="molecule type" value="Genomic_DNA"/>
</dbReference>
<dbReference type="GO" id="GO:0016740">
    <property type="term" value="F:transferase activity"/>
    <property type="evidence" value="ECO:0007669"/>
    <property type="project" value="UniProtKB-KW"/>
</dbReference>
<gene>
    <name evidence="2" type="ORF">GGQ66_001794</name>
</gene>
<protein>
    <submittedName>
        <fullName evidence="2">GMP synthase-like glutamine amidotransferase</fullName>
    </submittedName>
</protein>